<evidence type="ECO:0000256" key="1">
    <source>
        <dbReference type="SAM" id="Phobius"/>
    </source>
</evidence>
<keyword evidence="1" id="KW-0812">Transmembrane</keyword>
<comment type="caution">
    <text evidence="2">The sequence shown here is derived from an EMBL/GenBank/DDBJ whole genome shotgun (WGS) entry which is preliminary data.</text>
</comment>
<dbReference type="GeneID" id="79302295"/>
<gene>
    <name evidence="2" type="ORF">ACFQJ6_13630</name>
</gene>
<evidence type="ECO:0000313" key="2">
    <source>
        <dbReference type="EMBL" id="MFC7080990.1"/>
    </source>
</evidence>
<name>A0ABD5WMN1_9EURY</name>
<evidence type="ECO:0000313" key="3">
    <source>
        <dbReference type="Proteomes" id="UP001596407"/>
    </source>
</evidence>
<feature type="transmembrane region" description="Helical" evidence="1">
    <location>
        <begin position="45"/>
        <end position="62"/>
    </location>
</feature>
<feature type="transmembrane region" description="Helical" evidence="1">
    <location>
        <begin position="21"/>
        <end position="39"/>
    </location>
</feature>
<dbReference type="EMBL" id="JBHSZH010000005">
    <property type="protein sequence ID" value="MFC7080990.1"/>
    <property type="molecule type" value="Genomic_DNA"/>
</dbReference>
<feature type="transmembrane region" description="Helical" evidence="1">
    <location>
        <begin position="83"/>
        <end position="101"/>
    </location>
</feature>
<reference evidence="2 3" key="1">
    <citation type="journal article" date="2019" name="Int. J. Syst. Evol. Microbiol.">
        <title>The Global Catalogue of Microorganisms (GCM) 10K type strain sequencing project: providing services to taxonomists for standard genome sequencing and annotation.</title>
        <authorList>
            <consortium name="The Broad Institute Genomics Platform"/>
            <consortium name="The Broad Institute Genome Sequencing Center for Infectious Disease"/>
            <person name="Wu L."/>
            <person name="Ma J."/>
        </authorList>
    </citation>
    <scope>NUCLEOTIDE SEQUENCE [LARGE SCALE GENOMIC DNA]</scope>
    <source>
        <strain evidence="2 3">DT72</strain>
    </source>
</reference>
<feature type="transmembrane region" description="Helical" evidence="1">
    <location>
        <begin position="137"/>
        <end position="160"/>
    </location>
</feature>
<accession>A0ABD5WMN1</accession>
<dbReference type="RefSeq" id="WP_276281114.1">
    <property type="nucleotide sequence ID" value="NZ_CP119809.1"/>
</dbReference>
<sequence>MTESTQTSGPIEFIVRTSRDTGRFIIGYVILSAFSLYSLYQVGPLWGGLGLATIFGFAILMSQDYVENENEGDFEDLALWKQLLIGGTMFIYVNATILFSGAIGGALIRQGLVPVALLFALLYPAWDKAMIQRGIPLSVGGLAVDLIFILLFISGLSSAAREMISSSLNNPIVTFTDSFHIGKKRSKRLN</sequence>
<keyword evidence="1" id="KW-1133">Transmembrane helix</keyword>
<proteinExistence type="predicted"/>
<keyword evidence="1" id="KW-0472">Membrane</keyword>
<protein>
    <submittedName>
        <fullName evidence="2">Uncharacterized protein</fullName>
    </submittedName>
</protein>
<keyword evidence="3" id="KW-1185">Reference proteome</keyword>
<dbReference type="AlphaFoldDB" id="A0ABD5WMN1"/>
<organism evidence="2 3">
    <name type="scientific">Halorussus caseinilyticus</name>
    <dbReference type="NCBI Taxonomy" id="3034025"/>
    <lineage>
        <taxon>Archaea</taxon>
        <taxon>Methanobacteriati</taxon>
        <taxon>Methanobacteriota</taxon>
        <taxon>Stenosarchaea group</taxon>
        <taxon>Halobacteria</taxon>
        <taxon>Halobacteriales</taxon>
        <taxon>Haladaptataceae</taxon>
        <taxon>Halorussus</taxon>
    </lineage>
</organism>
<dbReference type="Proteomes" id="UP001596407">
    <property type="component" value="Unassembled WGS sequence"/>
</dbReference>